<protein>
    <submittedName>
        <fullName evidence="4">Putative transcriptional regulatory protein TcrX</fullName>
    </submittedName>
</protein>
<dbReference type="CDD" id="cd00156">
    <property type="entry name" value="REC"/>
    <property type="match status" value="1"/>
</dbReference>
<feature type="domain" description="Response regulatory" evidence="3">
    <location>
        <begin position="3"/>
        <end position="117"/>
    </location>
</feature>
<dbReference type="Proteomes" id="UP000265715">
    <property type="component" value="Unassembled WGS sequence"/>
</dbReference>
<evidence type="ECO:0000256" key="1">
    <source>
        <dbReference type="ARBA" id="ARBA00022553"/>
    </source>
</evidence>
<keyword evidence="5" id="KW-1185">Reference proteome</keyword>
<dbReference type="SUPFAM" id="SSF52172">
    <property type="entry name" value="CheY-like"/>
    <property type="match status" value="1"/>
</dbReference>
<dbReference type="SMART" id="SM00448">
    <property type="entry name" value="REC"/>
    <property type="match status" value="1"/>
</dbReference>
<gene>
    <name evidence="4" type="primary">tcrX</name>
    <name evidence="4" type="ORF">Mterra_01672</name>
</gene>
<dbReference type="EMBL" id="QXDL01000057">
    <property type="protein sequence ID" value="RIH85527.1"/>
    <property type="molecule type" value="Genomic_DNA"/>
</dbReference>
<evidence type="ECO:0000313" key="4">
    <source>
        <dbReference type="EMBL" id="RIH85527.1"/>
    </source>
</evidence>
<keyword evidence="1 2" id="KW-0597">Phosphoprotein</keyword>
<dbReference type="GO" id="GO:0000160">
    <property type="term" value="P:phosphorelay signal transduction system"/>
    <property type="evidence" value="ECO:0007669"/>
    <property type="project" value="InterPro"/>
</dbReference>
<dbReference type="PANTHER" id="PTHR44591:SF3">
    <property type="entry name" value="RESPONSE REGULATORY DOMAIN-CONTAINING PROTEIN"/>
    <property type="match status" value="1"/>
</dbReference>
<dbReference type="Pfam" id="PF00072">
    <property type="entry name" value="Response_reg"/>
    <property type="match status" value="1"/>
</dbReference>
<organism evidence="4 5">
    <name type="scientific">Calidithermus terrae</name>
    <dbReference type="NCBI Taxonomy" id="1408545"/>
    <lineage>
        <taxon>Bacteria</taxon>
        <taxon>Thermotogati</taxon>
        <taxon>Deinococcota</taxon>
        <taxon>Deinococci</taxon>
        <taxon>Thermales</taxon>
        <taxon>Thermaceae</taxon>
        <taxon>Calidithermus</taxon>
    </lineage>
</organism>
<evidence type="ECO:0000256" key="2">
    <source>
        <dbReference type="PROSITE-ProRule" id="PRU00169"/>
    </source>
</evidence>
<dbReference type="Gene3D" id="3.40.50.2300">
    <property type="match status" value="1"/>
</dbReference>
<dbReference type="AlphaFoldDB" id="A0A399ELM7"/>
<feature type="modified residue" description="4-aspartylphosphate" evidence="2">
    <location>
        <position position="52"/>
    </location>
</feature>
<dbReference type="PROSITE" id="PS50110">
    <property type="entry name" value="RESPONSE_REGULATORY"/>
    <property type="match status" value="1"/>
</dbReference>
<accession>A0A399ELM7</accession>
<evidence type="ECO:0000259" key="3">
    <source>
        <dbReference type="PROSITE" id="PS50110"/>
    </source>
</evidence>
<evidence type="ECO:0000313" key="5">
    <source>
        <dbReference type="Proteomes" id="UP000265715"/>
    </source>
</evidence>
<dbReference type="PANTHER" id="PTHR44591">
    <property type="entry name" value="STRESS RESPONSE REGULATOR PROTEIN 1"/>
    <property type="match status" value="1"/>
</dbReference>
<name>A0A399ELM7_9DEIN</name>
<dbReference type="InterPro" id="IPR001789">
    <property type="entry name" value="Sig_transdc_resp-reg_receiver"/>
</dbReference>
<dbReference type="InterPro" id="IPR050595">
    <property type="entry name" value="Bact_response_regulator"/>
</dbReference>
<reference evidence="4 5" key="1">
    <citation type="submission" date="2018-08" db="EMBL/GenBank/DDBJ databases">
        <title>Meiothermus terrae DSM 26712 genome sequencing project.</title>
        <authorList>
            <person name="Da Costa M.S."/>
            <person name="Albuquerque L."/>
            <person name="Raposo P."/>
            <person name="Froufe H.J.C."/>
            <person name="Barroso C.S."/>
            <person name="Egas C."/>
        </authorList>
    </citation>
    <scope>NUCLEOTIDE SEQUENCE [LARGE SCALE GENOMIC DNA]</scope>
    <source>
        <strain evidence="4 5">DSM 26712</strain>
    </source>
</reference>
<comment type="caution">
    <text evidence="4">The sequence shown here is derived from an EMBL/GenBank/DDBJ whole genome shotgun (WGS) entry which is preliminary data.</text>
</comment>
<proteinExistence type="predicted"/>
<sequence>MARVLIIEDGLMIQGYLRRVLRVAGFQVESVLSGEEGLKAVREYRPEVVILDYWLPGANGLTVLSQLKLERPGLPVILLTANDDPEVRREALALGADRFEVKPIDPQRLLDVVQGVLGTASG</sequence>
<dbReference type="OrthoDB" id="5700660at2"/>
<dbReference type="InterPro" id="IPR011006">
    <property type="entry name" value="CheY-like_superfamily"/>
</dbReference>
<dbReference type="RefSeq" id="WP_119314798.1">
    <property type="nucleotide sequence ID" value="NZ_QXDL01000057.1"/>
</dbReference>